<accession>A0A514CYY5</accession>
<protein>
    <submittedName>
        <fullName evidence="2">Uncharacterized protein</fullName>
    </submittedName>
</protein>
<reference evidence="2" key="1">
    <citation type="submission" date="2019-05" db="EMBL/GenBank/DDBJ databases">
        <title>Metatranscriptomic reconstruction reveals RNA viruses with the potential to shape carbon cycling in soil.</title>
        <authorList>
            <person name="Starr E.P."/>
            <person name="Nuccio E."/>
            <person name="Pett-Ridge J."/>
            <person name="Banfield J.F."/>
            <person name="Firestone M.K."/>
        </authorList>
    </citation>
    <scope>NUCLEOTIDE SEQUENCE</scope>
    <source>
        <strain evidence="2">H2_Rhizo_31_scaffold_456</strain>
    </source>
</reference>
<sequence length="81" mass="9204">MSSGDVPGDDETREERRLDLYQDRPTRPLRSSYQAGRRATDLHVNRIATRKTVVVSNVVVVVVYIISEVAPDICYRCIVNL</sequence>
<proteinExistence type="predicted"/>
<feature type="compositionally biased region" description="Basic and acidic residues" evidence="1">
    <location>
        <begin position="13"/>
        <end position="26"/>
    </location>
</feature>
<evidence type="ECO:0000313" key="2">
    <source>
        <dbReference type="EMBL" id="QDH86561.1"/>
    </source>
</evidence>
<gene>
    <name evidence="2" type="ORF">H2Rhizo31456_000003</name>
</gene>
<dbReference type="EMBL" id="MN032758">
    <property type="protein sequence ID" value="QDH86561.1"/>
    <property type="molecule type" value="Genomic_RNA"/>
</dbReference>
<name>A0A514CYY5_9VIRU</name>
<feature type="region of interest" description="Disordered" evidence="1">
    <location>
        <begin position="1"/>
        <end position="35"/>
    </location>
</feature>
<evidence type="ECO:0000256" key="1">
    <source>
        <dbReference type="SAM" id="MobiDB-lite"/>
    </source>
</evidence>
<organism evidence="2">
    <name type="scientific">Leviviridae sp</name>
    <dbReference type="NCBI Taxonomy" id="2027243"/>
    <lineage>
        <taxon>Viruses</taxon>
        <taxon>Riboviria</taxon>
        <taxon>Orthornavirae</taxon>
        <taxon>Lenarviricota</taxon>
        <taxon>Leviviricetes</taxon>
        <taxon>Norzivirales</taxon>
        <taxon>Fiersviridae</taxon>
    </lineage>
</organism>